<dbReference type="InterPro" id="IPR008207">
    <property type="entry name" value="Sig_transdc_His_kin_Hpt_dom"/>
</dbReference>
<evidence type="ECO:0000313" key="7">
    <source>
        <dbReference type="Proteomes" id="UP000283431"/>
    </source>
</evidence>
<dbReference type="Gene3D" id="1.20.120.160">
    <property type="entry name" value="HPT domain"/>
    <property type="match status" value="1"/>
</dbReference>
<gene>
    <name evidence="5" type="ORF">DW001_02610</name>
    <name evidence="4" type="ORF">DW948_05485</name>
    <name evidence="3" type="ORF">DW975_00150</name>
</gene>
<sequence>MMTVKECYESMEADFEGVIGRMGSEEMVKRFALKFLDDPSYSNLEKAIQEQNAEEAFRAAHTLKGLCLNLGFDRLYKVSEELTEKLRGRELDGYEALYGNVQKEYKNTIDAIQRMKE</sequence>
<evidence type="ECO:0000313" key="3">
    <source>
        <dbReference type="EMBL" id="RGZ76827.1"/>
    </source>
</evidence>
<dbReference type="PROSITE" id="PS50894">
    <property type="entry name" value="HPT"/>
    <property type="match status" value="1"/>
</dbReference>
<dbReference type="SUPFAM" id="SSF47226">
    <property type="entry name" value="Histidine-containing phosphotransfer domain, HPT domain"/>
    <property type="match status" value="1"/>
</dbReference>
<dbReference type="AlphaFoldDB" id="A0A396FRN8"/>
<dbReference type="Proteomes" id="UP000286341">
    <property type="component" value="Unassembled WGS sequence"/>
</dbReference>
<feature type="modified residue" description="Phosphohistidine" evidence="1">
    <location>
        <position position="61"/>
    </location>
</feature>
<dbReference type="Pfam" id="PF01627">
    <property type="entry name" value="Hpt"/>
    <property type="match status" value="1"/>
</dbReference>
<organism evidence="5 6">
    <name type="scientific">Agathobacter rectalis</name>
    <dbReference type="NCBI Taxonomy" id="39491"/>
    <lineage>
        <taxon>Bacteria</taxon>
        <taxon>Bacillati</taxon>
        <taxon>Bacillota</taxon>
        <taxon>Clostridia</taxon>
        <taxon>Lachnospirales</taxon>
        <taxon>Lachnospiraceae</taxon>
        <taxon>Agathobacter</taxon>
    </lineage>
</organism>
<dbReference type="InterPro" id="IPR036641">
    <property type="entry name" value="HPT_dom_sf"/>
</dbReference>
<evidence type="ECO:0000313" key="8">
    <source>
        <dbReference type="Proteomes" id="UP000286341"/>
    </source>
</evidence>
<dbReference type="EMBL" id="QSFB01000005">
    <property type="protein sequence ID" value="RHA14869.1"/>
    <property type="molecule type" value="Genomic_DNA"/>
</dbReference>
<evidence type="ECO:0000313" key="6">
    <source>
        <dbReference type="Proteomes" id="UP000266698"/>
    </source>
</evidence>
<evidence type="ECO:0000259" key="2">
    <source>
        <dbReference type="PROSITE" id="PS50894"/>
    </source>
</evidence>
<dbReference type="CDD" id="cd00088">
    <property type="entry name" value="HPT"/>
    <property type="match status" value="1"/>
</dbReference>
<evidence type="ECO:0000313" key="5">
    <source>
        <dbReference type="EMBL" id="RHL82880.1"/>
    </source>
</evidence>
<evidence type="ECO:0000313" key="4">
    <source>
        <dbReference type="EMBL" id="RHA14869.1"/>
    </source>
</evidence>
<feature type="domain" description="HPt" evidence="2">
    <location>
        <begin position="20"/>
        <end position="117"/>
    </location>
</feature>
<reference evidence="6 7" key="1">
    <citation type="submission" date="2018-08" db="EMBL/GenBank/DDBJ databases">
        <title>A genome reference for cultivated species of the human gut microbiota.</title>
        <authorList>
            <person name="Zou Y."/>
            <person name="Xue W."/>
            <person name="Luo G."/>
        </authorList>
    </citation>
    <scope>NUCLEOTIDE SEQUENCE [LARGE SCALE GENOMIC DNA]</scope>
    <source>
        <strain evidence="5 6">AF36-2BH</strain>
        <strain evidence="4 8">AM44-1AT</strain>
        <strain evidence="3 7">AM48-7</strain>
    </source>
</reference>
<name>A0A396FRN8_9FIRM</name>
<dbReference type="Proteomes" id="UP000266698">
    <property type="component" value="Unassembled WGS sequence"/>
</dbReference>
<proteinExistence type="predicted"/>
<evidence type="ECO:0000256" key="1">
    <source>
        <dbReference type="PROSITE-ProRule" id="PRU00110"/>
    </source>
</evidence>
<dbReference type="GO" id="GO:0000160">
    <property type="term" value="P:phosphorelay signal transduction system"/>
    <property type="evidence" value="ECO:0007669"/>
    <property type="project" value="InterPro"/>
</dbReference>
<dbReference type="EMBL" id="QRPB01000002">
    <property type="protein sequence ID" value="RHL82880.1"/>
    <property type="molecule type" value="Genomic_DNA"/>
</dbReference>
<dbReference type="Proteomes" id="UP000283431">
    <property type="component" value="Unassembled WGS sequence"/>
</dbReference>
<dbReference type="EMBL" id="QSEN01000001">
    <property type="protein sequence ID" value="RGZ76827.1"/>
    <property type="molecule type" value="Genomic_DNA"/>
</dbReference>
<keyword evidence="1" id="KW-0597">Phosphoprotein</keyword>
<comment type="caution">
    <text evidence="5">The sequence shown here is derived from an EMBL/GenBank/DDBJ whole genome shotgun (WGS) entry which is preliminary data.</text>
</comment>
<accession>A0A396FRN8</accession>
<protein>
    <submittedName>
        <fullName evidence="5">Hpt domain-containing protein</fullName>
    </submittedName>
</protein>